<evidence type="ECO:0000256" key="8">
    <source>
        <dbReference type="ARBA" id="ARBA00023306"/>
    </source>
</evidence>
<dbReference type="InterPro" id="IPR023009">
    <property type="entry name" value="Tyrosine_recombinase_XerC/XerD"/>
</dbReference>
<evidence type="ECO:0000256" key="10">
    <source>
        <dbReference type="SAM" id="MobiDB-lite"/>
    </source>
</evidence>
<accession>A0ABS2J4U7</accession>
<dbReference type="EMBL" id="JAFEUO010000001">
    <property type="protein sequence ID" value="MBM7081563.1"/>
    <property type="molecule type" value="Genomic_DNA"/>
</dbReference>
<evidence type="ECO:0000313" key="13">
    <source>
        <dbReference type="EMBL" id="MBM7081563.1"/>
    </source>
</evidence>
<evidence type="ECO:0000256" key="4">
    <source>
        <dbReference type="ARBA" id="ARBA00022829"/>
    </source>
</evidence>
<dbReference type="InterPro" id="IPR002104">
    <property type="entry name" value="Integrase_catalytic"/>
</dbReference>
<dbReference type="PROSITE" id="PS51898">
    <property type="entry name" value="TYR_RECOMBINASE"/>
    <property type="match status" value="1"/>
</dbReference>
<dbReference type="InterPro" id="IPR044068">
    <property type="entry name" value="CB"/>
</dbReference>
<dbReference type="InterPro" id="IPR010998">
    <property type="entry name" value="Integrase_recombinase_N"/>
</dbReference>
<dbReference type="InterPro" id="IPR050090">
    <property type="entry name" value="Tyrosine_recombinase_XerCD"/>
</dbReference>
<name>A0ABS2J4U7_9ACTN</name>
<feature type="compositionally biased region" description="Gly residues" evidence="10">
    <location>
        <begin position="145"/>
        <end position="157"/>
    </location>
</feature>
<evidence type="ECO:0000256" key="6">
    <source>
        <dbReference type="ARBA" id="ARBA00023125"/>
    </source>
</evidence>
<evidence type="ECO:0000256" key="1">
    <source>
        <dbReference type="ARBA" id="ARBA00004496"/>
    </source>
</evidence>
<comment type="subcellular location">
    <subcellularLocation>
        <location evidence="1 9">Cytoplasm</location>
    </subcellularLocation>
</comment>
<keyword evidence="2 9" id="KW-0963">Cytoplasm</keyword>
<feature type="region of interest" description="Disordered" evidence="10">
    <location>
        <begin position="120"/>
        <end position="162"/>
    </location>
</feature>
<feature type="active site" evidence="9">
    <location>
        <position position="186"/>
    </location>
</feature>
<feature type="active site" description="O-(3'-phospho-DNA)-tyrosine intermediate" evidence="9">
    <location>
        <position position="315"/>
    </location>
</feature>
<dbReference type="PROSITE" id="PS51900">
    <property type="entry name" value="CB"/>
    <property type="match status" value="1"/>
</dbReference>
<comment type="similarity">
    <text evidence="9">Belongs to the 'phage' integrase family. XerC subfamily.</text>
</comment>
<protein>
    <recommendedName>
        <fullName evidence="9">Tyrosine recombinase XerC</fullName>
    </recommendedName>
</protein>
<dbReference type="Proteomes" id="UP000809587">
    <property type="component" value="Unassembled WGS sequence"/>
</dbReference>
<keyword evidence="6 9" id="KW-0238">DNA-binding</keyword>
<evidence type="ECO:0000313" key="14">
    <source>
        <dbReference type="Proteomes" id="UP000809587"/>
    </source>
</evidence>
<gene>
    <name evidence="9" type="primary">xerC</name>
    <name evidence="13" type="ORF">JQN84_03265</name>
</gene>
<keyword evidence="4 9" id="KW-0159">Chromosome partition</keyword>
<evidence type="ECO:0000259" key="11">
    <source>
        <dbReference type="PROSITE" id="PS51898"/>
    </source>
</evidence>
<dbReference type="InterPro" id="IPR004107">
    <property type="entry name" value="Integrase_SAM-like_N"/>
</dbReference>
<dbReference type="Gene3D" id="1.10.150.130">
    <property type="match status" value="1"/>
</dbReference>
<feature type="domain" description="Core-binding (CB)" evidence="12">
    <location>
        <begin position="1"/>
        <end position="85"/>
    </location>
</feature>
<keyword evidence="14" id="KW-1185">Reference proteome</keyword>
<dbReference type="CDD" id="cd00798">
    <property type="entry name" value="INT_XerDC_C"/>
    <property type="match status" value="1"/>
</dbReference>
<proteinExistence type="inferred from homology"/>
<dbReference type="Pfam" id="PF02899">
    <property type="entry name" value="Phage_int_SAM_1"/>
    <property type="match status" value="1"/>
</dbReference>
<sequence length="334" mass="35132">MRDAVDGFAAHLAQVRNRSAHTVRAYVADLVSLLDHAVRMGCTAPADLDLGVLRSWLAKQRTTGAASSSSARRAAAARTFSGWAHRSGLTATDVAAPLATPKTRRELPVVLRADQVATLVEAPGRDRSAAPGHDGGSPQDRSPGDGPGGPGHSGAGGPSAQVDPADEAVLVRDRALLELLYATGARISEVCGLDTTDVDRERRVIRVLGKGNRERTVPYGLPAQRALDRWLAAGRPELAGPDSGRALFLGARGGRLHPTMARRIVAGYARAAGLPPTSPHGLRHSAATHLLDGGADLRAVQELLGHSSLASTQIYTHVSVERLRAAYRQAHPRA</sequence>
<evidence type="ECO:0000259" key="12">
    <source>
        <dbReference type="PROSITE" id="PS51900"/>
    </source>
</evidence>
<keyword evidence="8 9" id="KW-0131">Cell cycle</keyword>
<evidence type="ECO:0000256" key="7">
    <source>
        <dbReference type="ARBA" id="ARBA00023172"/>
    </source>
</evidence>
<dbReference type="InterPro" id="IPR013762">
    <property type="entry name" value="Integrase-like_cat_sf"/>
</dbReference>
<keyword evidence="3 9" id="KW-0132">Cell division</keyword>
<keyword evidence="7 9" id="KW-0233">DNA recombination</keyword>
<dbReference type="SUPFAM" id="SSF47823">
    <property type="entry name" value="lambda integrase-like, N-terminal domain"/>
    <property type="match status" value="1"/>
</dbReference>
<evidence type="ECO:0000256" key="2">
    <source>
        <dbReference type="ARBA" id="ARBA00022490"/>
    </source>
</evidence>
<feature type="active site" evidence="9">
    <location>
        <position position="306"/>
    </location>
</feature>
<dbReference type="PANTHER" id="PTHR30349">
    <property type="entry name" value="PHAGE INTEGRASE-RELATED"/>
    <property type="match status" value="1"/>
</dbReference>
<dbReference type="RefSeq" id="WP_204957310.1">
    <property type="nucleotide sequence ID" value="NZ_JAFEUO010000001.1"/>
</dbReference>
<feature type="active site" evidence="9">
    <location>
        <position position="280"/>
    </location>
</feature>
<dbReference type="SUPFAM" id="SSF56349">
    <property type="entry name" value="DNA breaking-rejoining enzymes"/>
    <property type="match status" value="1"/>
</dbReference>
<feature type="active site" evidence="9">
    <location>
        <position position="210"/>
    </location>
</feature>
<evidence type="ECO:0000256" key="9">
    <source>
        <dbReference type="HAMAP-Rule" id="MF_01808"/>
    </source>
</evidence>
<dbReference type="InterPro" id="IPR011010">
    <property type="entry name" value="DNA_brk_join_enz"/>
</dbReference>
<evidence type="ECO:0000256" key="5">
    <source>
        <dbReference type="ARBA" id="ARBA00022908"/>
    </source>
</evidence>
<keyword evidence="5 9" id="KW-0229">DNA integration</keyword>
<dbReference type="PANTHER" id="PTHR30349:SF77">
    <property type="entry name" value="TYROSINE RECOMBINASE XERC"/>
    <property type="match status" value="1"/>
</dbReference>
<dbReference type="HAMAP" id="MF_01808">
    <property type="entry name" value="Recomb_XerC_XerD"/>
    <property type="match status" value="1"/>
</dbReference>
<feature type="domain" description="Tyr recombinase" evidence="11">
    <location>
        <begin position="106"/>
        <end position="328"/>
    </location>
</feature>
<reference evidence="13 14" key="1">
    <citation type="submission" date="2021-02" db="EMBL/GenBank/DDBJ databases">
        <authorList>
            <person name="Lee D.-H."/>
        </authorList>
    </citation>
    <scope>NUCLEOTIDE SEQUENCE [LARGE SCALE GENOMIC DNA]</scope>
    <source>
        <strain evidence="13 14">MMS20-R2-29</strain>
    </source>
</reference>
<comment type="caution">
    <text evidence="13">The sequence shown here is derived from an EMBL/GenBank/DDBJ whole genome shotgun (WGS) entry which is preliminary data.</text>
</comment>
<dbReference type="Gene3D" id="1.10.443.10">
    <property type="entry name" value="Intergrase catalytic core"/>
    <property type="match status" value="1"/>
</dbReference>
<comment type="subunit">
    <text evidence="9">Forms a cyclic heterotetrameric complex composed of two molecules of XerC and two molecules of XerD.</text>
</comment>
<evidence type="ECO:0000256" key="3">
    <source>
        <dbReference type="ARBA" id="ARBA00022618"/>
    </source>
</evidence>
<dbReference type="Pfam" id="PF00589">
    <property type="entry name" value="Phage_integrase"/>
    <property type="match status" value="1"/>
</dbReference>
<comment type="function">
    <text evidence="9">Site-specific tyrosine recombinase, which acts by catalyzing the cutting and rejoining of the recombining DNA molecules. The XerC-XerD complex is essential to convert dimers of the bacterial chromosome into monomers to permit their segregation at cell division. It also contributes to the segregational stability of plasmids.</text>
</comment>
<feature type="active site" evidence="9">
    <location>
        <position position="283"/>
    </location>
</feature>
<organism evidence="13 14">
    <name type="scientific">Micromonospora humidisoli</name>
    <dbReference type="NCBI Taxonomy" id="2807622"/>
    <lineage>
        <taxon>Bacteria</taxon>
        <taxon>Bacillati</taxon>
        <taxon>Actinomycetota</taxon>
        <taxon>Actinomycetes</taxon>
        <taxon>Micromonosporales</taxon>
        <taxon>Micromonosporaceae</taxon>
        <taxon>Micromonospora</taxon>
    </lineage>
</organism>